<dbReference type="InterPro" id="IPR011990">
    <property type="entry name" value="TPR-like_helical_dom_sf"/>
</dbReference>
<evidence type="ECO:0000256" key="1">
    <source>
        <dbReference type="ARBA" id="ARBA00022729"/>
    </source>
</evidence>
<evidence type="ECO:0000256" key="3">
    <source>
        <dbReference type="ARBA" id="ARBA00023237"/>
    </source>
</evidence>
<dbReference type="Gene3D" id="1.25.40.10">
    <property type="entry name" value="Tetratricopeptide repeat domain"/>
    <property type="match status" value="1"/>
</dbReference>
<dbReference type="InterPro" id="IPR019734">
    <property type="entry name" value="TPR_rpt"/>
</dbReference>
<name>A0A5K7YWR2_9BACT</name>
<feature type="domain" description="Outer membrane lipoprotein BamD-like" evidence="5">
    <location>
        <begin position="37"/>
        <end position="218"/>
    </location>
</feature>
<evidence type="ECO:0000313" key="6">
    <source>
        <dbReference type="EMBL" id="BBO69127.1"/>
    </source>
</evidence>
<dbReference type="KEGG" id="dalk:DSCA_30570"/>
<dbReference type="Pfam" id="PF13525">
    <property type="entry name" value="YfiO"/>
    <property type="match status" value="1"/>
</dbReference>
<evidence type="ECO:0000256" key="2">
    <source>
        <dbReference type="ARBA" id="ARBA00023136"/>
    </source>
</evidence>
<keyword evidence="7" id="KW-1185">Reference proteome</keyword>
<dbReference type="SUPFAM" id="SSF48452">
    <property type="entry name" value="TPR-like"/>
    <property type="match status" value="1"/>
</dbReference>
<accession>A0A5K7YWR2</accession>
<dbReference type="Proteomes" id="UP000427906">
    <property type="component" value="Chromosome"/>
</dbReference>
<sequence>MSFPDVVYVDMKRLLLACVSMMLICSGCAWLEAKEDDLSAQELVQNGVDYFEDGNYKKAIESFEKLRDWYPFSRYAILAELKIADAYFNLESYADAIFAYEEFEQLHPRNEAVPYVVFQIGRSYFNQIDTIDRDQSNAAKALETYRRLIRQYPNDAYAGMAKSDVVACYQSLSGHEFYVGTFYYKNKNYKAAKERFTAVVEKYPDVGHHYEALTYLANCDAWIQSQLQPPEVPSAP</sequence>
<reference evidence="6 7" key="1">
    <citation type="submission" date="2019-11" db="EMBL/GenBank/DDBJ databases">
        <title>Comparative genomics of hydrocarbon-degrading Desulfosarcina strains.</title>
        <authorList>
            <person name="Watanabe M."/>
            <person name="Kojima H."/>
            <person name="Fukui M."/>
        </authorList>
    </citation>
    <scope>NUCLEOTIDE SEQUENCE [LARGE SCALE GENOMIC DNA]</scope>
    <source>
        <strain evidence="6 7">PL12</strain>
    </source>
</reference>
<dbReference type="AlphaFoldDB" id="A0A5K7YWR2"/>
<proteinExistence type="inferred from homology"/>
<keyword evidence="3" id="KW-0998">Cell outer membrane</keyword>
<gene>
    <name evidence="6" type="primary">yfiO</name>
    <name evidence="6" type="ORF">DSCA_30570</name>
</gene>
<dbReference type="NCBIfam" id="TIGR03302">
    <property type="entry name" value="OM_YfiO"/>
    <property type="match status" value="1"/>
</dbReference>
<keyword evidence="2" id="KW-0472">Membrane</keyword>
<evidence type="ECO:0000259" key="5">
    <source>
        <dbReference type="Pfam" id="PF13525"/>
    </source>
</evidence>
<feature type="repeat" description="TPR" evidence="4">
    <location>
        <begin position="40"/>
        <end position="73"/>
    </location>
</feature>
<evidence type="ECO:0000313" key="7">
    <source>
        <dbReference type="Proteomes" id="UP000427906"/>
    </source>
</evidence>
<dbReference type="SMART" id="SM00028">
    <property type="entry name" value="TPR"/>
    <property type="match status" value="3"/>
</dbReference>
<organism evidence="6 7">
    <name type="scientific">Desulfosarcina alkanivorans</name>
    <dbReference type="NCBI Taxonomy" id="571177"/>
    <lineage>
        <taxon>Bacteria</taxon>
        <taxon>Pseudomonadati</taxon>
        <taxon>Thermodesulfobacteriota</taxon>
        <taxon>Desulfobacteria</taxon>
        <taxon>Desulfobacterales</taxon>
        <taxon>Desulfosarcinaceae</taxon>
        <taxon>Desulfosarcina</taxon>
    </lineage>
</organism>
<evidence type="ECO:0000256" key="4">
    <source>
        <dbReference type="PROSITE-ProRule" id="PRU00339"/>
    </source>
</evidence>
<dbReference type="InterPro" id="IPR017689">
    <property type="entry name" value="BamD"/>
</dbReference>
<keyword evidence="4" id="KW-0802">TPR repeat</keyword>
<keyword evidence="1" id="KW-0732">Signal</keyword>
<dbReference type="PROSITE" id="PS50005">
    <property type="entry name" value="TPR"/>
    <property type="match status" value="1"/>
</dbReference>
<dbReference type="InterPro" id="IPR039565">
    <property type="entry name" value="BamD-like"/>
</dbReference>
<dbReference type="EMBL" id="AP021874">
    <property type="protein sequence ID" value="BBO69127.1"/>
    <property type="molecule type" value="Genomic_DNA"/>
</dbReference>
<protein>
    <submittedName>
        <fullName evidence="6">Outer membrane protein assembly factor BamD</fullName>
    </submittedName>
</protein>
<dbReference type="HAMAP" id="MF_00922">
    <property type="entry name" value="OM_assembly_BamD"/>
    <property type="match status" value="1"/>
</dbReference>